<keyword evidence="3" id="KW-1185">Reference proteome</keyword>
<dbReference type="HOGENOM" id="CLU_2413425_0_0_1"/>
<feature type="region of interest" description="Disordered" evidence="1">
    <location>
        <begin position="1"/>
        <end position="29"/>
    </location>
</feature>
<dbReference type="GeneID" id="35405633"/>
<evidence type="ECO:0000256" key="1">
    <source>
        <dbReference type="SAM" id="MobiDB-lite"/>
    </source>
</evidence>
<evidence type="ECO:0000313" key="3">
    <source>
        <dbReference type="Proteomes" id="UP000016800"/>
    </source>
</evidence>
<name>S0EIW3_GIBF5</name>
<reference evidence="3" key="1">
    <citation type="journal article" date="2013" name="PLoS Pathog.">
        <title>Deciphering the cryptic genome: genome-wide analyses of the rice pathogen Fusarium fujikuroi reveal complex regulation of secondary metabolism and novel metabolites.</title>
        <authorList>
            <person name="Wiemann P."/>
            <person name="Sieber C.M."/>
            <person name="von Bargen K.W."/>
            <person name="Studt L."/>
            <person name="Niehaus E.M."/>
            <person name="Espino J.J."/>
            <person name="Huss K."/>
            <person name="Michielse C.B."/>
            <person name="Albermann S."/>
            <person name="Wagner D."/>
            <person name="Bergner S.V."/>
            <person name="Connolly L.R."/>
            <person name="Fischer A."/>
            <person name="Reuter G."/>
            <person name="Kleigrewe K."/>
            <person name="Bald T."/>
            <person name="Wingfield B.D."/>
            <person name="Ophir R."/>
            <person name="Freeman S."/>
            <person name="Hippler M."/>
            <person name="Smith K.M."/>
            <person name="Brown D.W."/>
            <person name="Proctor R.H."/>
            <person name="Munsterkotter M."/>
            <person name="Freitag M."/>
            <person name="Humpf H.U."/>
            <person name="Guldener U."/>
            <person name="Tudzynski B."/>
        </authorList>
    </citation>
    <scope>NUCLEOTIDE SEQUENCE [LARGE SCALE GENOMIC DNA]</scope>
    <source>
        <strain evidence="3">CBS 195.34 / IMI 58289 / NRRL A-6831</strain>
    </source>
</reference>
<proteinExistence type="predicted"/>
<organism evidence="2 3">
    <name type="scientific">Gibberella fujikuroi (strain CBS 195.34 / IMI 58289 / NRRL A-6831)</name>
    <name type="common">Bakanae and foot rot disease fungus</name>
    <name type="synonym">Fusarium fujikuroi</name>
    <dbReference type="NCBI Taxonomy" id="1279085"/>
    <lineage>
        <taxon>Eukaryota</taxon>
        <taxon>Fungi</taxon>
        <taxon>Dikarya</taxon>
        <taxon>Ascomycota</taxon>
        <taxon>Pezizomycotina</taxon>
        <taxon>Sordariomycetes</taxon>
        <taxon>Hypocreomycetidae</taxon>
        <taxon>Hypocreales</taxon>
        <taxon>Nectriaceae</taxon>
        <taxon>Fusarium</taxon>
        <taxon>Fusarium fujikuroi species complex</taxon>
    </lineage>
</organism>
<feature type="compositionally biased region" description="Polar residues" evidence="1">
    <location>
        <begin position="1"/>
        <end position="23"/>
    </location>
</feature>
<dbReference type="AlphaFoldDB" id="S0EIW3"/>
<gene>
    <name evidence="2" type="ORF">FFUJ_12177</name>
</gene>
<dbReference type="Proteomes" id="UP000016800">
    <property type="component" value="Chromosome VIII"/>
</dbReference>
<accession>S0EIW3</accession>
<dbReference type="EMBL" id="HF679030">
    <property type="protein sequence ID" value="CCT72323.1"/>
    <property type="molecule type" value="Genomic_DNA"/>
</dbReference>
<sequence>MTQEDPVSTTEFLVPTPKNTGSVSYRPGVRPTTCSSPTFAKREGDNARYVCSRNELALAGVLWTLDAGRELFGGGGTLMCICWIITLEQERT</sequence>
<protein>
    <submittedName>
        <fullName evidence="2">Uncharacterized protein</fullName>
    </submittedName>
</protein>
<dbReference type="RefSeq" id="XP_023434401.1">
    <property type="nucleotide sequence ID" value="XM_023581752.1"/>
</dbReference>
<evidence type="ECO:0000313" key="2">
    <source>
        <dbReference type="EMBL" id="CCT72323.1"/>
    </source>
</evidence>
<dbReference type="VEuPathDB" id="FungiDB:FFUJ_12177"/>